<evidence type="ECO:0000313" key="7">
    <source>
        <dbReference type="EMBL" id="MFB9324974.1"/>
    </source>
</evidence>
<dbReference type="PANTHER" id="PTHR43649:SF31">
    <property type="entry name" value="SN-GLYCEROL-3-PHOSPHATE-BINDING PERIPLASMIC PROTEIN UGPB"/>
    <property type="match status" value="1"/>
</dbReference>
<dbReference type="Proteomes" id="UP001589747">
    <property type="component" value="Unassembled WGS sequence"/>
</dbReference>
<accession>A0ABV5KID0</accession>
<name>A0ABV5KID0_9BACL</name>
<sequence>MTVRYRRNDWVIALIVLSLATTACGSTGNVNDGDSINVDKATMDAMQTAEVTPTSVHSVEAKAGDEPVKVVWWHSMDGEPGQAAKQLAANFNAWHPGIRVEAVYQGTFGASLNDMQAAMDANPGPTLIQMDGASSRHLIDSGAVKPVQQFIDAEGYDVSALEPNIRQYATFDGQLNAMPFHISSPILYYNKTLFKEAGLDPEHPPATLAEVAEAVKQLSMGSVTRASFATDSGSLEQLSANPRTEYAHKCNGRTAPGWEPSVNDEAAVPALAWWTTLVDGEHARGLGRKTNDARKAFIAGQFAMTLDSSASLRGIVDGVGGKFEVGTVLLPVQAGTKEDVAVLGAESLWVLNNKPAAEQKAAWEFIKYLVEPKTQAEWHIQTGYFPITTKAYDKQIVKDNMAPYPQFQMVVDQLHQTRTDVPDARHGRGRVPGGSSAGGDDDG</sequence>
<dbReference type="EMBL" id="JBHMDO010000008">
    <property type="protein sequence ID" value="MFB9324974.1"/>
    <property type="molecule type" value="Genomic_DNA"/>
</dbReference>
<evidence type="ECO:0000256" key="4">
    <source>
        <dbReference type="ARBA" id="ARBA00022729"/>
    </source>
</evidence>
<dbReference type="PROSITE" id="PS51257">
    <property type="entry name" value="PROKAR_LIPOPROTEIN"/>
    <property type="match status" value="1"/>
</dbReference>
<feature type="region of interest" description="Disordered" evidence="5">
    <location>
        <begin position="419"/>
        <end position="443"/>
    </location>
</feature>
<evidence type="ECO:0000256" key="1">
    <source>
        <dbReference type="ARBA" id="ARBA00004196"/>
    </source>
</evidence>
<evidence type="ECO:0000256" key="2">
    <source>
        <dbReference type="ARBA" id="ARBA00008520"/>
    </source>
</evidence>
<comment type="similarity">
    <text evidence="2">Belongs to the bacterial solute-binding protein 1 family.</text>
</comment>
<keyword evidence="3" id="KW-0813">Transport</keyword>
<dbReference type="Pfam" id="PF13416">
    <property type="entry name" value="SBP_bac_8"/>
    <property type="match status" value="1"/>
</dbReference>
<dbReference type="InterPro" id="IPR050490">
    <property type="entry name" value="Bact_solute-bd_prot1"/>
</dbReference>
<protein>
    <submittedName>
        <fullName evidence="7">ABC transporter substrate-binding protein</fullName>
    </submittedName>
</protein>
<evidence type="ECO:0000313" key="8">
    <source>
        <dbReference type="Proteomes" id="UP001589747"/>
    </source>
</evidence>
<dbReference type="CDD" id="cd14748">
    <property type="entry name" value="PBP2_UgpB"/>
    <property type="match status" value="1"/>
</dbReference>
<reference evidence="7 8" key="1">
    <citation type="submission" date="2024-09" db="EMBL/GenBank/DDBJ databases">
        <authorList>
            <person name="Sun Q."/>
            <person name="Mori K."/>
        </authorList>
    </citation>
    <scope>NUCLEOTIDE SEQUENCE [LARGE SCALE GENOMIC DNA]</scope>
    <source>
        <strain evidence="7 8">TISTR 2452</strain>
    </source>
</reference>
<keyword evidence="8" id="KW-1185">Reference proteome</keyword>
<gene>
    <name evidence="7" type="ORF">ACFFSY_03440</name>
</gene>
<evidence type="ECO:0000256" key="5">
    <source>
        <dbReference type="SAM" id="MobiDB-lite"/>
    </source>
</evidence>
<keyword evidence="4 6" id="KW-0732">Signal</keyword>
<dbReference type="Gene3D" id="3.40.190.10">
    <property type="entry name" value="Periplasmic binding protein-like II"/>
    <property type="match status" value="2"/>
</dbReference>
<dbReference type="PANTHER" id="PTHR43649">
    <property type="entry name" value="ARABINOSE-BINDING PROTEIN-RELATED"/>
    <property type="match status" value="1"/>
</dbReference>
<organism evidence="7 8">
    <name type="scientific">Paenibacillus aurantiacus</name>
    <dbReference type="NCBI Taxonomy" id="1936118"/>
    <lineage>
        <taxon>Bacteria</taxon>
        <taxon>Bacillati</taxon>
        <taxon>Bacillota</taxon>
        <taxon>Bacilli</taxon>
        <taxon>Bacillales</taxon>
        <taxon>Paenibacillaceae</taxon>
        <taxon>Paenibacillus</taxon>
    </lineage>
</organism>
<evidence type="ECO:0000256" key="6">
    <source>
        <dbReference type="SAM" id="SignalP"/>
    </source>
</evidence>
<comment type="subcellular location">
    <subcellularLocation>
        <location evidence="1">Cell envelope</location>
    </subcellularLocation>
</comment>
<dbReference type="RefSeq" id="WP_377489920.1">
    <property type="nucleotide sequence ID" value="NZ_JBHMDO010000008.1"/>
</dbReference>
<dbReference type="InterPro" id="IPR006059">
    <property type="entry name" value="SBP"/>
</dbReference>
<dbReference type="SUPFAM" id="SSF53850">
    <property type="entry name" value="Periplasmic binding protein-like II"/>
    <property type="match status" value="1"/>
</dbReference>
<feature type="chain" id="PRO_5046515565" evidence="6">
    <location>
        <begin position="26"/>
        <end position="443"/>
    </location>
</feature>
<comment type="caution">
    <text evidence="7">The sequence shown here is derived from an EMBL/GenBank/DDBJ whole genome shotgun (WGS) entry which is preliminary data.</text>
</comment>
<evidence type="ECO:0000256" key="3">
    <source>
        <dbReference type="ARBA" id="ARBA00022448"/>
    </source>
</evidence>
<feature type="signal peptide" evidence="6">
    <location>
        <begin position="1"/>
        <end position="25"/>
    </location>
</feature>
<proteinExistence type="inferred from homology"/>